<dbReference type="NCBIfam" id="TIGR04183">
    <property type="entry name" value="Por_Secre_tail"/>
    <property type="match status" value="1"/>
</dbReference>
<feature type="chain" id="PRO_5023935920" evidence="1">
    <location>
        <begin position="21"/>
        <end position="618"/>
    </location>
</feature>
<protein>
    <submittedName>
        <fullName evidence="2">T9SS type A sorting domain-containing protein</fullName>
    </submittedName>
</protein>
<evidence type="ECO:0000313" key="2">
    <source>
        <dbReference type="EMBL" id="KAA9037278.1"/>
    </source>
</evidence>
<accession>A0A5J5IEK5</accession>
<organism evidence="2 3">
    <name type="scientific">Ginsengibacter hankyongi</name>
    <dbReference type="NCBI Taxonomy" id="2607284"/>
    <lineage>
        <taxon>Bacteria</taxon>
        <taxon>Pseudomonadati</taxon>
        <taxon>Bacteroidota</taxon>
        <taxon>Chitinophagia</taxon>
        <taxon>Chitinophagales</taxon>
        <taxon>Chitinophagaceae</taxon>
        <taxon>Ginsengibacter</taxon>
    </lineage>
</organism>
<comment type="caution">
    <text evidence="2">The sequence shown here is derived from an EMBL/GenBank/DDBJ whole genome shotgun (WGS) entry which is preliminary data.</text>
</comment>
<proteinExistence type="predicted"/>
<dbReference type="RefSeq" id="WP_150416206.1">
    <property type="nucleotide sequence ID" value="NZ_VYQF01000006.1"/>
</dbReference>
<evidence type="ECO:0000256" key="1">
    <source>
        <dbReference type="SAM" id="SignalP"/>
    </source>
</evidence>
<gene>
    <name evidence="2" type="ORF">FW778_17790</name>
</gene>
<dbReference type="Proteomes" id="UP000326903">
    <property type="component" value="Unassembled WGS sequence"/>
</dbReference>
<reference evidence="2 3" key="1">
    <citation type="submission" date="2019-09" db="EMBL/GenBank/DDBJ databases">
        <title>Draft genome sequence of Ginsengibacter sp. BR5-29.</title>
        <authorList>
            <person name="Im W.-T."/>
        </authorList>
    </citation>
    <scope>NUCLEOTIDE SEQUENCE [LARGE SCALE GENOMIC DNA]</scope>
    <source>
        <strain evidence="2 3">BR5-29</strain>
    </source>
</reference>
<feature type="signal peptide" evidence="1">
    <location>
        <begin position="1"/>
        <end position="20"/>
    </location>
</feature>
<keyword evidence="3" id="KW-1185">Reference proteome</keyword>
<dbReference type="AlphaFoldDB" id="A0A5J5IEK5"/>
<dbReference type="NCBIfam" id="TIGR04534">
    <property type="entry name" value="ELWxxDGT_rpt"/>
    <property type="match status" value="2"/>
</dbReference>
<evidence type="ECO:0000313" key="3">
    <source>
        <dbReference type="Proteomes" id="UP000326903"/>
    </source>
</evidence>
<dbReference type="EMBL" id="VYQF01000006">
    <property type="protein sequence ID" value="KAA9037278.1"/>
    <property type="molecule type" value="Genomic_DNA"/>
</dbReference>
<dbReference type="InterPro" id="IPR030916">
    <property type="entry name" value="ELWxxDGT_rpt"/>
</dbReference>
<dbReference type="InterPro" id="IPR026444">
    <property type="entry name" value="Secre_tail"/>
</dbReference>
<name>A0A5J5IEK5_9BACT</name>
<keyword evidence="1" id="KW-0732">Signal</keyword>
<sequence length="618" mass="67245">MKKYLLLALTMLYIIPLLPAQDIVNVKDINTAGSSFPHDLIISNDKLFFIAQDATNYNSLWVTLGTDATTTNVGPFGGISNSIQELQNYNNKIYFAYSDGVNGQEPWVSDGTTAGTVMLKDIYPGSTGSNPKNFTVASNKLFFLANNTNGAQRLYASDGTAANTIVVKDNIVYGFNGERAMAVLNDFAYFESDDGSGSGSGLWKSDGTVAGTTLVKAGIIMANFNGNSPVINNKMYFNVTDNINGDELWVTDGTAGGTQLVKNISAAGSGEPMYFQVYHNKIYFSARDDVNGEELWVTDGTTGGTQMVKDVVAGSNSSQPRAITVYNDTLYFITWATQQLWKTDGTDANTVLVKSSIPSSIFSAIWNNTLYMISGSDFSTYQSNGTIAGTIPMRADNTTFPIAHYSQFGSDNYFLEYHNELYLQASVSGITTGYELCKLTASALPLHLISFTGEVVGNSDVLHWTTANEINTSSFIIEQSNDGNMFTTAGQVEAALNSSINRAYNFKQNSALNAGGFYRLKMIDIDNAFTYSPVIRLKHENAIGIKIIYQESYKSILVSNKTNATCNWQVYSTAGTLINRGSSPNTIINIPLSDTARGTYVIVCKTKDITQSMKFVVN</sequence>